<dbReference type="Proteomes" id="UP000509626">
    <property type="component" value="Chromosome"/>
</dbReference>
<dbReference type="InterPro" id="IPR058328">
    <property type="entry name" value="DUF8015"/>
</dbReference>
<dbReference type="KEGG" id="halu:HUG12_06945"/>
<keyword evidence="1" id="KW-1133">Transmembrane helix</keyword>
<gene>
    <name evidence="2" type="ORF">HUG12_06945</name>
</gene>
<feature type="transmembrane region" description="Helical" evidence="1">
    <location>
        <begin position="36"/>
        <end position="56"/>
    </location>
</feature>
<protein>
    <submittedName>
        <fullName evidence="2">Uncharacterized protein</fullName>
    </submittedName>
</protein>
<organism evidence="2 3">
    <name type="scientific">Halorarum salinum</name>
    <dbReference type="NCBI Taxonomy" id="2743089"/>
    <lineage>
        <taxon>Archaea</taxon>
        <taxon>Methanobacteriati</taxon>
        <taxon>Methanobacteriota</taxon>
        <taxon>Stenosarchaea group</taxon>
        <taxon>Halobacteria</taxon>
        <taxon>Halobacteriales</taxon>
        <taxon>Haloferacaceae</taxon>
        <taxon>Halorarum</taxon>
    </lineage>
</organism>
<keyword evidence="3" id="KW-1185">Reference proteome</keyword>
<reference evidence="2 3" key="1">
    <citation type="submission" date="2020-06" db="EMBL/GenBank/DDBJ databases">
        <title>NJ-3-1, isolated from saline soil.</title>
        <authorList>
            <person name="Cui H.L."/>
            <person name="Shi X."/>
        </authorList>
    </citation>
    <scope>NUCLEOTIDE SEQUENCE [LARGE SCALE GENOMIC DNA]</scope>
    <source>
        <strain evidence="2 3">NJ-3-1</strain>
    </source>
</reference>
<feature type="transmembrane region" description="Helical" evidence="1">
    <location>
        <begin position="12"/>
        <end position="30"/>
    </location>
</feature>
<name>A0A7D5QFM7_9EURY</name>
<proteinExistence type="predicted"/>
<dbReference type="EMBL" id="CP058579">
    <property type="protein sequence ID" value="QLG61482.1"/>
    <property type="molecule type" value="Genomic_DNA"/>
</dbReference>
<keyword evidence="1" id="KW-0472">Membrane</keyword>
<sequence>MLPADAPTRADALLVVIGASLAVALATAHVTPLPFALAAGVGVAFAGVAMLDGLIVNPPNDG</sequence>
<dbReference type="RefSeq" id="WP_179268067.1">
    <property type="nucleotide sequence ID" value="NZ_CP058579.1"/>
</dbReference>
<keyword evidence="1" id="KW-0812">Transmembrane</keyword>
<evidence type="ECO:0000313" key="3">
    <source>
        <dbReference type="Proteomes" id="UP000509626"/>
    </source>
</evidence>
<dbReference type="AlphaFoldDB" id="A0A7D5QFM7"/>
<dbReference type="GeneID" id="56037182"/>
<dbReference type="Pfam" id="PF26047">
    <property type="entry name" value="DUF8015"/>
    <property type="match status" value="1"/>
</dbReference>
<evidence type="ECO:0000256" key="1">
    <source>
        <dbReference type="SAM" id="Phobius"/>
    </source>
</evidence>
<evidence type="ECO:0000313" key="2">
    <source>
        <dbReference type="EMBL" id="QLG61482.1"/>
    </source>
</evidence>
<accession>A0A7D5QFM7</accession>